<dbReference type="AlphaFoldDB" id="A0A8S0YW03"/>
<accession>A0A8S0YW03</accession>
<sequence length="94" mass="10784">MLMRYLEYDNCCVVALKLRLKLGPKEFIRTEIESLSDKPEEEHQAWSQFEDRYHALTAAARELLASSNTCHSEDSVIDAENSASLRHPKTPSNF</sequence>
<gene>
    <name evidence="2" type="ORF">APLA_LOCUS1653</name>
</gene>
<proteinExistence type="predicted"/>
<evidence type="ECO:0000313" key="3">
    <source>
        <dbReference type="Proteomes" id="UP000494106"/>
    </source>
</evidence>
<name>A0A8S0YW03_ARCPL</name>
<keyword evidence="3" id="KW-1185">Reference proteome</keyword>
<dbReference type="Proteomes" id="UP000494106">
    <property type="component" value="Unassembled WGS sequence"/>
</dbReference>
<dbReference type="EMBL" id="CADEBC010000135">
    <property type="protein sequence ID" value="CAB3223446.1"/>
    <property type="molecule type" value="Genomic_DNA"/>
</dbReference>
<protein>
    <submittedName>
        <fullName evidence="2">Uncharacterized protein</fullName>
    </submittedName>
</protein>
<feature type="region of interest" description="Disordered" evidence="1">
    <location>
        <begin position="69"/>
        <end position="94"/>
    </location>
</feature>
<dbReference type="OrthoDB" id="7457857at2759"/>
<comment type="caution">
    <text evidence="2">The sequence shown here is derived from an EMBL/GenBank/DDBJ whole genome shotgun (WGS) entry which is preliminary data.</text>
</comment>
<evidence type="ECO:0000313" key="2">
    <source>
        <dbReference type="EMBL" id="CAB3223446.1"/>
    </source>
</evidence>
<reference evidence="2 3" key="1">
    <citation type="submission" date="2020-04" db="EMBL/GenBank/DDBJ databases">
        <authorList>
            <person name="Wallbank WR R."/>
            <person name="Pardo Diaz C."/>
            <person name="Kozak K."/>
            <person name="Martin S."/>
            <person name="Jiggins C."/>
            <person name="Moest M."/>
            <person name="Warren A I."/>
            <person name="Byers J.R.P. K."/>
            <person name="Montejo-Kovacevich G."/>
            <person name="Yen C E."/>
        </authorList>
    </citation>
    <scope>NUCLEOTIDE SEQUENCE [LARGE SCALE GENOMIC DNA]</scope>
</reference>
<evidence type="ECO:0000256" key="1">
    <source>
        <dbReference type="SAM" id="MobiDB-lite"/>
    </source>
</evidence>
<organism evidence="2 3">
    <name type="scientific">Arctia plantaginis</name>
    <name type="common">Wood tiger moth</name>
    <name type="synonym">Phalaena plantaginis</name>
    <dbReference type="NCBI Taxonomy" id="874455"/>
    <lineage>
        <taxon>Eukaryota</taxon>
        <taxon>Metazoa</taxon>
        <taxon>Ecdysozoa</taxon>
        <taxon>Arthropoda</taxon>
        <taxon>Hexapoda</taxon>
        <taxon>Insecta</taxon>
        <taxon>Pterygota</taxon>
        <taxon>Neoptera</taxon>
        <taxon>Endopterygota</taxon>
        <taxon>Lepidoptera</taxon>
        <taxon>Glossata</taxon>
        <taxon>Ditrysia</taxon>
        <taxon>Noctuoidea</taxon>
        <taxon>Erebidae</taxon>
        <taxon>Arctiinae</taxon>
        <taxon>Arctia</taxon>
    </lineage>
</organism>